<dbReference type="EMBL" id="VIEB01000180">
    <property type="protein sequence ID" value="TQE02220.1"/>
    <property type="molecule type" value="Genomic_DNA"/>
</dbReference>
<keyword evidence="2" id="KW-1185">Reference proteome</keyword>
<protein>
    <submittedName>
        <fullName evidence="1">Uncharacterized protein</fullName>
    </submittedName>
</protein>
<reference evidence="1 2" key="1">
    <citation type="journal article" date="2019" name="G3 (Bethesda)">
        <title>Sequencing of a Wild Apple (Malus baccata) Genome Unravels the Differences Between Cultivated and Wild Apple Species Regarding Disease Resistance and Cold Tolerance.</title>
        <authorList>
            <person name="Chen X."/>
        </authorList>
    </citation>
    <scope>NUCLEOTIDE SEQUENCE [LARGE SCALE GENOMIC DNA]</scope>
    <source>
        <strain evidence="2">cv. Shandingzi</strain>
        <tissue evidence="1">Leaves</tissue>
    </source>
</reference>
<evidence type="ECO:0000313" key="1">
    <source>
        <dbReference type="EMBL" id="TQE02220.1"/>
    </source>
</evidence>
<dbReference type="Proteomes" id="UP000315295">
    <property type="component" value="Unassembled WGS sequence"/>
</dbReference>
<sequence length="58" mass="6564">MVCPWDVPALFRPMEAFIPTMVTICDNKTSFGGTTRMGTTVGVFVKKTTKLHHNHRQQ</sequence>
<comment type="caution">
    <text evidence="1">The sequence shown here is derived from an EMBL/GenBank/DDBJ whole genome shotgun (WGS) entry which is preliminary data.</text>
</comment>
<organism evidence="1 2">
    <name type="scientific">Malus baccata</name>
    <name type="common">Siberian crab apple</name>
    <name type="synonym">Pyrus baccata</name>
    <dbReference type="NCBI Taxonomy" id="106549"/>
    <lineage>
        <taxon>Eukaryota</taxon>
        <taxon>Viridiplantae</taxon>
        <taxon>Streptophyta</taxon>
        <taxon>Embryophyta</taxon>
        <taxon>Tracheophyta</taxon>
        <taxon>Spermatophyta</taxon>
        <taxon>Magnoliopsida</taxon>
        <taxon>eudicotyledons</taxon>
        <taxon>Gunneridae</taxon>
        <taxon>Pentapetalae</taxon>
        <taxon>rosids</taxon>
        <taxon>fabids</taxon>
        <taxon>Rosales</taxon>
        <taxon>Rosaceae</taxon>
        <taxon>Amygdaloideae</taxon>
        <taxon>Maleae</taxon>
        <taxon>Malus</taxon>
    </lineage>
</organism>
<dbReference type="AlphaFoldDB" id="A0A540MV23"/>
<proteinExistence type="predicted"/>
<name>A0A540MV23_MALBA</name>
<accession>A0A540MV23</accession>
<evidence type="ECO:0000313" key="2">
    <source>
        <dbReference type="Proteomes" id="UP000315295"/>
    </source>
</evidence>
<gene>
    <name evidence="1" type="ORF">C1H46_012221</name>
</gene>